<reference evidence="1 2" key="1">
    <citation type="journal article" date="2014" name="Agronomy (Basel)">
        <title>A Draft Genome Sequence for Ensete ventricosum, the Drought-Tolerant Tree Against Hunger.</title>
        <authorList>
            <person name="Harrison J."/>
            <person name="Moore K.A."/>
            <person name="Paszkiewicz K."/>
            <person name="Jones T."/>
            <person name="Grant M."/>
            <person name="Ambacheew D."/>
            <person name="Muzemil S."/>
            <person name="Studholme D.J."/>
        </authorList>
    </citation>
    <scope>NUCLEOTIDE SEQUENCE [LARGE SCALE GENOMIC DNA]</scope>
</reference>
<accession>A0A426YBA2</accession>
<proteinExistence type="predicted"/>
<evidence type="ECO:0000313" key="2">
    <source>
        <dbReference type="Proteomes" id="UP000287651"/>
    </source>
</evidence>
<comment type="caution">
    <text evidence="1">The sequence shown here is derived from an EMBL/GenBank/DDBJ whole genome shotgun (WGS) entry which is preliminary data.</text>
</comment>
<evidence type="ECO:0000313" key="1">
    <source>
        <dbReference type="EMBL" id="RRT48960.1"/>
    </source>
</evidence>
<gene>
    <name evidence="1" type="ORF">B296_00022467</name>
</gene>
<dbReference type="AlphaFoldDB" id="A0A426YBA2"/>
<protein>
    <submittedName>
        <fullName evidence="1">Uncharacterized protein</fullName>
    </submittedName>
</protein>
<sequence>MIGEGRRKRRARFRFRYTSQKQRRRPSFWSVGGASPGENIAFKQQGRRIHPHPPLPHSPSHLWDYRCGSRRPTNRSNARSTCIRPTVRLTWPGRDTEHSLLSSQYRTQARRYCREEEDADGADESWFLWQLRPGFLDTLALRLSRDTQLTSKSTRIKLTSLRTEEDMTTMTVDDKIKEAETSRVKNLE</sequence>
<dbReference type="EMBL" id="AMZH03013617">
    <property type="protein sequence ID" value="RRT48960.1"/>
    <property type="molecule type" value="Genomic_DNA"/>
</dbReference>
<name>A0A426YBA2_ENSVE</name>
<dbReference type="Proteomes" id="UP000287651">
    <property type="component" value="Unassembled WGS sequence"/>
</dbReference>
<organism evidence="1 2">
    <name type="scientific">Ensete ventricosum</name>
    <name type="common">Abyssinian banana</name>
    <name type="synonym">Musa ensete</name>
    <dbReference type="NCBI Taxonomy" id="4639"/>
    <lineage>
        <taxon>Eukaryota</taxon>
        <taxon>Viridiplantae</taxon>
        <taxon>Streptophyta</taxon>
        <taxon>Embryophyta</taxon>
        <taxon>Tracheophyta</taxon>
        <taxon>Spermatophyta</taxon>
        <taxon>Magnoliopsida</taxon>
        <taxon>Liliopsida</taxon>
        <taxon>Zingiberales</taxon>
        <taxon>Musaceae</taxon>
        <taxon>Ensete</taxon>
    </lineage>
</organism>